<dbReference type="AlphaFoldDB" id="A0AAW9Q3A7"/>
<dbReference type="Proteomes" id="UP001333818">
    <property type="component" value="Unassembled WGS sequence"/>
</dbReference>
<dbReference type="GO" id="GO:0006281">
    <property type="term" value="P:DNA repair"/>
    <property type="evidence" value="ECO:0007669"/>
    <property type="project" value="UniProtKB-KW"/>
</dbReference>
<dbReference type="InterPro" id="IPR015927">
    <property type="entry name" value="Peptidase_S24_S26A/B/C"/>
</dbReference>
<evidence type="ECO:0000256" key="4">
    <source>
        <dbReference type="ARBA" id="ARBA00022813"/>
    </source>
</evidence>
<dbReference type="PANTHER" id="PTHR33516:SF2">
    <property type="entry name" value="LEXA REPRESSOR-RELATED"/>
    <property type="match status" value="1"/>
</dbReference>
<organism evidence="9 10">
    <name type="scientific">Tumidithrix elongata BACA0141</name>
    <dbReference type="NCBI Taxonomy" id="2716417"/>
    <lineage>
        <taxon>Bacteria</taxon>
        <taxon>Bacillati</taxon>
        <taxon>Cyanobacteriota</taxon>
        <taxon>Cyanophyceae</taxon>
        <taxon>Pseudanabaenales</taxon>
        <taxon>Pseudanabaenaceae</taxon>
        <taxon>Tumidithrix</taxon>
        <taxon>Tumidithrix elongata</taxon>
    </lineage>
</organism>
<dbReference type="RefSeq" id="WP_330486042.1">
    <property type="nucleotide sequence ID" value="NZ_JAZBJZ010000148.1"/>
</dbReference>
<keyword evidence="10" id="KW-1185">Reference proteome</keyword>
<dbReference type="GO" id="GO:0009432">
    <property type="term" value="P:SOS response"/>
    <property type="evidence" value="ECO:0007669"/>
    <property type="project" value="UniProtKB-KW"/>
</dbReference>
<protein>
    <submittedName>
        <fullName evidence="9">S24 family peptidase</fullName>
    </submittedName>
</protein>
<feature type="non-terminal residue" evidence="9">
    <location>
        <position position="128"/>
    </location>
</feature>
<comment type="similarity">
    <text evidence="1 7">Belongs to the peptidase S24 family.</text>
</comment>
<dbReference type="PRINTS" id="PR00726">
    <property type="entry name" value="LEXASERPTASE"/>
</dbReference>
<evidence type="ECO:0000313" key="10">
    <source>
        <dbReference type="Proteomes" id="UP001333818"/>
    </source>
</evidence>
<keyword evidence="2" id="KW-0227">DNA damage</keyword>
<sequence>MQVVAIYKPDYSSKMRLPLYTCRISAGSPSPADDYIEDILDLNDLIAHPDETFILRVAGDSMIGVGIFDNDLLLVDRIIEPVDDSIVVASIDGELTVKRLRQEKNRVTLLPLVWTNRQQGKSNRKARE</sequence>
<keyword evidence="5" id="KW-0234">DNA repair</keyword>
<comment type="caution">
    <text evidence="9">The sequence shown here is derived from an EMBL/GenBank/DDBJ whole genome shotgun (WGS) entry which is preliminary data.</text>
</comment>
<evidence type="ECO:0000259" key="8">
    <source>
        <dbReference type="Pfam" id="PF00717"/>
    </source>
</evidence>
<reference evidence="9" key="1">
    <citation type="submission" date="2024-01" db="EMBL/GenBank/DDBJ databases">
        <title>Bank of Algae and Cyanobacteria of the Azores (BACA) strain genomes.</title>
        <authorList>
            <person name="Luz R."/>
            <person name="Cordeiro R."/>
            <person name="Fonseca A."/>
            <person name="Goncalves V."/>
        </authorList>
    </citation>
    <scope>NUCLEOTIDE SEQUENCE</scope>
    <source>
        <strain evidence="9">BACA0141</strain>
    </source>
</reference>
<evidence type="ECO:0000313" key="9">
    <source>
        <dbReference type="EMBL" id="MEE3719606.1"/>
    </source>
</evidence>
<dbReference type="InterPro" id="IPR050077">
    <property type="entry name" value="LexA_repressor"/>
</dbReference>
<evidence type="ECO:0000256" key="1">
    <source>
        <dbReference type="ARBA" id="ARBA00007484"/>
    </source>
</evidence>
<keyword evidence="6" id="KW-0742">SOS response</keyword>
<dbReference type="Gene3D" id="2.10.109.10">
    <property type="entry name" value="Umud Fragment, subunit A"/>
    <property type="match status" value="1"/>
</dbReference>
<gene>
    <name evidence="9" type="ORF">V2H45_22965</name>
</gene>
<dbReference type="CDD" id="cd06529">
    <property type="entry name" value="S24_LexA-like"/>
    <property type="match status" value="1"/>
</dbReference>
<dbReference type="SUPFAM" id="SSF51306">
    <property type="entry name" value="LexA/Signal peptidase"/>
    <property type="match status" value="1"/>
</dbReference>
<accession>A0AAW9Q3A7</accession>
<feature type="domain" description="Peptidase S24/S26A/S26B/S26C" evidence="8">
    <location>
        <begin position="18"/>
        <end position="112"/>
    </location>
</feature>
<dbReference type="PANTHER" id="PTHR33516">
    <property type="entry name" value="LEXA REPRESSOR"/>
    <property type="match status" value="1"/>
</dbReference>
<evidence type="ECO:0000256" key="3">
    <source>
        <dbReference type="ARBA" id="ARBA00022801"/>
    </source>
</evidence>
<dbReference type="GO" id="GO:0016787">
    <property type="term" value="F:hydrolase activity"/>
    <property type="evidence" value="ECO:0007669"/>
    <property type="project" value="UniProtKB-KW"/>
</dbReference>
<evidence type="ECO:0000256" key="7">
    <source>
        <dbReference type="RuleBase" id="RU003991"/>
    </source>
</evidence>
<keyword evidence="3 7" id="KW-0378">Hydrolase</keyword>
<evidence type="ECO:0000256" key="2">
    <source>
        <dbReference type="ARBA" id="ARBA00022763"/>
    </source>
</evidence>
<keyword evidence="4 7" id="KW-0068">Autocatalytic cleavage</keyword>
<dbReference type="InterPro" id="IPR039418">
    <property type="entry name" value="LexA-like"/>
</dbReference>
<dbReference type="InterPro" id="IPR006197">
    <property type="entry name" value="Peptidase_S24_LexA"/>
</dbReference>
<dbReference type="EMBL" id="JAZBJZ010000148">
    <property type="protein sequence ID" value="MEE3719606.1"/>
    <property type="molecule type" value="Genomic_DNA"/>
</dbReference>
<name>A0AAW9Q3A7_9CYAN</name>
<dbReference type="Pfam" id="PF00717">
    <property type="entry name" value="Peptidase_S24"/>
    <property type="match status" value="1"/>
</dbReference>
<dbReference type="GO" id="GO:0003677">
    <property type="term" value="F:DNA binding"/>
    <property type="evidence" value="ECO:0007669"/>
    <property type="project" value="InterPro"/>
</dbReference>
<evidence type="ECO:0000256" key="5">
    <source>
        <dbReference type="ARBA" id="ARBA00023204"/>
    </source>
</evidence>
<proteinExistence type="inferred from homology"/>
<dbReference type="GO" id="GO:0006355">
    <property type="term" value="P:regulation of DNA-templated transcription"/>
    <property type="evidence" value="ECO:0007669"/>
    <property type="project" value="InterPro"/>
</dbReference>
<evidence type="ECO:0000256" key="6">
    <source>
        <dbReference type="ARBA" id="ARBA00023236"/>
    </source>
</evidence>
<dbReference type="InterPro" id="IPR036286">
    <property type="entry name" value="LexA/Signal_pep-like_sf"/>
</dbReference>